<dbReference type="InterPro" id="IPR001647">
    <property type="entry name" value="HTH_TetR"/>
</dbReference>
<protein>
    <recommendedName>
        <fullName evidence="2">HTH tetR-type domain-containing protein</fullName>
    </recommendedName>
</protein>
<evidence type="ECO:0000313" key="4">
    <source>
        <dbReference type="Proteomes" id="UP000241848"/>
    </source>
</evidence>
<organism evidence="3 4">
    <name type="scientific">Sulfobacillus acidophilus</name>
    <dbReference type="NCBI Taxonomy" id="53633"/>
    <lineage>
        <taxon>Bacteria</taxon>
        <taxon>Bacillati</taxon>
        <taxon>Bacillota</taxon>
        <taxon>Clostridia</taxon>
        <taxon>Eubacteriales</taxon>
        <taxon>Clostridiales Family XVII. Incertae Sedis</taxon>
        <taxon>Sulfobacillus</taxon>
    </lineage>
</organism>
<dbReference type="Gene3D" id="1.10.10.60">
    <property type="entry name" value="Homeodomain-like"/>
    <property type="match status" value="1"/>
</dbReference>
<dbReference type="Proteomes" id="UP000241848">
    <property type="component" value="Unassembled WGS sequence"/>
</dbReference>
<evidence type="ECO:0000256" key="1">
    <source>
        <dbReference type="ARBA" id="ARBA00023125"/>
    </source>
</evidence>
<sequence length="106" mass="11854">MTLSAPHKWANQEIRAQREDQIRRVAARLFAHNGYVGTRIEDIAQAVSMSKGLLVVFGLQGAVAVVLHQTTPVTWEIALGIAIVWGLRSVVLHLRYPHLPRILARQ</sequence>
<accession>A0A2T2WN55</accession>
<dbReference type="EMBL" id="PXYV01000004">
    <property type="protein sequence ID" value="PSR23671.1"/>
    <property type="molecule type" value="Genomic_DNA"/>
</dbReference>
<comment type="caution">
    <text evidence="3">The sequence shown here is derived from an EMBL/GenBank/DDBJ whole genome shotgun (WGS) entry which is preliminary data.</text>
</comment>
<proteinExistence type="predicted"/>
<dbReference type="GO" id="GO:0003677">
    <property type="term" value="F:DNA binding"/>
    <property type="evidence" value="ECO:0007669"/>
    <property type="project" value="UniProtKB-KW"/>
</dbReference>
<keyword evidence="1" id="KW-0238">DNA-binding</keyword>
<gene>
    <name evidence="3" type="ORF">C7B45_02605</name>
</gene>
<dbReference type="Pfam" id="PF00440">
    <property type="entry name" value="TetR_N"/>
    <property type="match status" value="1"/>
</dbReference>
<feature type="domain" description="HTH tetR-type" evidence="2">
    <location>
        <begin position="22"/>
        <end position="54"/>
    </location>
</feature>
<dbReference type="AlphaFoldDB" id="A0A2T2WN55"/>
<evidence type="ECO:0000259" key="2">
    <source>
        <dbReference type="Pfam" id="PF00440"/>
    </source>
</evidence>
<dbReference type="SUPFAM" id="SSF46689">
    <property type="entry name" value="Homeodomain-like"/>
    <property type="match status" value="1"/>
</dbReference>
<evidence type="ECO:0000313" key="3">
    <source>
        <dbReference type="EMBL" id="PSR23671.1"/>
    </source>
</evidence>
<dbReference type="InterPro" id="IPR009057">
    <property type="entry name" value="Homeodomain-like_sf"/>
</dbReference>
<name>A0A2T2WN55_9FIRM</name>
<reference evidence="3 4" key="1">
    <citation type="journal article" date="2014" name="BMC Genomics">
        <title>Comparison of environmental and isolate Sulfobacillus genomes reveals diverse carbon, sulfur, nitrogen, and hydrogen metabolisms.</title>
        <authorList>
            <person name="Justice N.B."/>
            <person name="Norman A."/>
            <person name="Brown C.T."/>
            <person name="Singh A."/>
            <person name="Thomas B.C."/>
            <person name="Banfield J.F."/>
        </authorList>
    </citation>
    <scope>NUCLEOTIDE SEQUENCE [LARGE SCALE GENOMIC DNA]</scope>
    <source>
        <strain evidence="3">AMDSBA3</strain>
    </source>
</reference>